<name>A0A8J6JBP3_9FIRM</name>
<dbReference type="EMBL" id="JACOPP010000003">
    <property type="protein sequence ID" value="MBC5732818.1"/>
    <property type="molecule type" value="Genomic_DNA"/>
</dbReference>
<keyword evidence="1" id="KW-0472">Membrane</keyword>
<dbReference type="Proteomes" id="UP000661435">
    <property type="component" value="Unassembled WGS sequence"/>
</dbReference>
<comment type="caution">
    <text evidence="2">The sequence shown here is derived from an EMBL/GenBank/DDBJ whole genome shotgun (WGS) entry which is preliminary data.</text>
</comment>
<feature type="transmembrane region" description="Helical" evidence="1">
    <location>
        <begin position="36"/>
        <end position="55"/>
    </location>
</feature>
<evidence type="ECO:0000256" key="1">
    <source>
        <dbReference type="SAM" id="Phobius"/>
    </source>
</evidence>
<dbReference type="AlphaFoldDB" id="A0A8J6JBP3"/>
<keyword evidence="1" id="KW-1133">Transmembrane helix</keyword>
<feature type="transmembrane region" description="Helical" evidence="1">
    <location>
        <begin position="12"/>
        <end position="30"/>
    </location>
</feature>
<accession>A0A8J6JBP3</accession>
<dbReference type="RefSeq" id="WP_186906716.1">
    <property type="nucleotide sequence ID" value="NZ_JAWRIY010000241.1"/>
</dbReference>
<evidence type="ECO:0000313" key="2">
    <source>
        <dbReference type="EMBL" id="MBC5732818.1"/>
    </source>
</evidence>
<keyword evidence="1" id="KW-0812">Transmembrane</keyword>
<proteinExistence type="predicted"/>
<protein>
    <recommendedName>
        <fullName evidence="4">Zn-finger containing protein</fullName>
    </recommendedName>
</protein>
<organism evidence="2 3">
    <name type="scientific">Lawsonibacter hominis</name>
    <dbReference type="NCBI Taxonomy" id="2763053"/>
    <lineage>
        <taxon>Bacteria</taxon>
        <taxon>Bacillati</taxon>
        <taxon>Bacillota</taxon>
        <taxon>Clostridia</taxon>
        <taxon>Eubacteriales</taxon>
        <taxon>Oscillospiraceae</taxon>
        <taxon>Lawsonibacter</taxon>
    </lineage>
</organism>
<evidence type="ECO:0008006" key="4">
    <source>
        <dbReference type="Google" id="ProtNLM"/>
    </source>
</evidence>
<gene>
    <name evidence="2" type="ORF">H8S57_03620</name>
</gene>
<keyword evidence="3" id="KW-1185">Reference proteome</keyword>
<evidence type="ECO:0000313" key="3">
    <source>
        <dbReference type="Proteomes" id="UP000661435"/>
    </source>
</evidence>
<reference evidence="2" key="1">
    <citation type="submission" date="2020-08" db="EMBL/GenBank/DDBJ databases">
        <title>Genome public.</title>
        <authorList>
            <person name="Liu C."/>
            <person name="Sun Q."/>
        </authorList>
    </citation>
    <scope>NUCLEOTIDE SEQUENCE</scope>
    <source>
        <strain evidence="2">NSJ-51</strain>
    </source>
</reference>
<sequence length="131" mass="15646">MIMNMLRRLMYGRYGGDQLSFFLLVVYLILSLLSGLRYLAFLQWIALAVLVWDLYRMFSRRIDKRRAENARFLQFAGPVIRWCKMRRTICRDKEHRYFKCPNCGQYLRVPRGKGKITVNCRNCGVSFEETS</sequence>